<protein>
    <recommendedName>
        <fullName evidence="3">Twin-arginine translocation signal domain-containing protein</fullName>
    </recommendedName>
</protein>
<reference evidence="1 2" key="1">
    <citation type="submission" date="2017-09" db="EMBL/GenBank/DDBJ databases">
        <title>Depth-based differentiation of microbial function through sediment-hosted aquifers and enrichment of novel symbionts in the deep terrestrial subsurface.</title>
        <authorList>
            <person name="Probst A.J."/>
            <person name="Ladd B."/>
            <person name="Jarett J.K."/>
            <person name="Geller-Mcgrath D.E."/>
            <person name="Sieber C.M."/>
            <person name="Emerson J.B."/>
            <person name="Anantharaman K."/>
            <person name="Thomas B.C."/>
            <person name="Malmstrom R."/>
            <person name="Stieglmeier M."/>
            <person name="Klingl A."/>
            <person name="Woyke T."/>
            <person name="Ryan C.M."/>
            <person name="Banfield J.F."/>
        </authorList>
    </citation>
    <scope>NUCLEOTIDE SEQUENCE [LARGE SCALE GENOMIC DNA]</scope>
    <source>
        <strain evidence="1">CG22_combo_CG10-13_8_21_14_all_34_12</strain>
    </source>
</reference>
<feature type="non-terminal residue" evidence="1">
    <location>
        <position position="27"/>
    </location>
</feature>
<dbReference type="AlphaFoldDB" id="A0A2H0BZV5"/>
<organism evidence="1 2">
    <name type="scientific">Candidatus Roizmanbacteria bacterium CG22_combo_CG10-13_8_21_14_all_34_12</name>
    <dbReference type="NCBI Taxonomy" id="1974860"/>
    <lineage>
        <taxon>Bacteria</taxon>
        <taxon>Candidatus Roizmaniibacteriota</taxon>
    </lineage>
</organism>
<dbReference type="Pfam" id="PF10518">
    <property type="entry name" value="TAT_signal"/>
    <property type="match status" value="1"/>
</dbReference>
<comment type="caution">
    <text evidence="1">The sequence shown here is derived from an EMBL/GenBank/DDBJ whole genome shotgun (WGS) entry which is preliminary data.</text>
</comment>
<evidence type="ECO:0000313" key="2">
    <source>
        <dbReference type="Proteomes" id="UP000229699"/>
    </source>
</evidence>
<evidence type="ECO:0008006" key="3">
    <source>
        <dbReference type="Google" id="ProtNLM"/>
    </source>
</evidence>
<sequence length="27" mass="2773">MANPNILSRRDFMKVAGLATGAALLAA</sequence>
<gene>
    <name evidence="1" type="ORF">COW97_03765</name>
</gene>
<name>A0A2H0BZV5_9BACT</name>
<evidence type="ECO:0000313" key="1">
    <source>
        <dbReference type="EMBL" id="PIP63207.1"/>
    </source>
</evidence>
<dbReference type="InterPro" id="IPR019546">
    <property type="entry name" value="TAT_signal_bac_arc"/>
</dbReference>
<dbReference type="EMBL" id="PCTC01000081">
    <property type="protein sequence ID" value="PIP63207.1"/>
    <property type="molecule type" value="Genomic_DNA"/>
</dbReference>
<accession>A0A2H0BZV5</accession>
<dbReference type="Proteomes" id="UP000229699">
    <property type="component" value="Unassembled WGS sequence"/>
</dbReference>
<dbReference type="InterPro" id="IPR006311">
    <property type="entry name" value="TAT_signal"/>
</dbReference>
<proteinExistence type="predicted"/>
<dbReference type="NCBIfam" id="TIGR01409">
    <property type="entry name" value="TAT_signal_seq"/>
    <property type="match status" value="1"/>
</dbReference>
<dbReference type="PROSITE" id="PS51318">
    <property type="entry name" value="TAT"/>
    <property type="match status" value="1"/>
</dbReference>